<sequence>MSTVRKHDVYQAIADPTRRKVLRLLAERELPVTEISSHFPMSRTAISKHLRILSEAELVRGRKQGREKLYRLHPEPLRELHQWLAFFDQFWDNKLSMLKHVVEGEERDLNPGETSMKKSDGKNDEHPREDDHAVQWPKSSSPKNVDG</sequence>
<keyword evidence="2" id="KW-0238">DNA-binding</keyword>
<evidence type="ECO:0000313" key="7">
    <source>
        <dbReference type="Proteomes" id="UP000186795"/>
    </source>
</evidence>
<dbReference type="PANTHER" id="PTHR33154:SF33">
    <property type="entry name" value="TRANSCRIPTIONAL REPRESSOR SDPR"/>
    <property type="match status" value="1"/>
</dbReference>
<evidence type="ECO:0000256" key="4">
    <source>
        <dbReference type="SAM" id="MobiDB-lite"/>
    </source>
</evidence>
<dbReference type="SUPFAM" id="SSF46785">
    <property type="entry name" value="Winged helix' DNA-binding domain"/>
    <property type="match status" value="1"/>
</dbReference>
<evidence type="ECO:0000259" key="5">
    <source>
        <dbReference type="PROSITE" id="PS50987"/>
    </source>
</evidence>
<dbReference type="EMBL" id="FTOD01000011">
    <property type="protein sequence ID" value="SIT06437.1"/>
    <property type="molecule type" value="Genomic_DNA"/>
</dbReference>
<keyword evidence="3" id="KW-0804">Transcription</keyword>
<name>A0A1N7P7C2_9BACL</name>
<dbReference type="PRINTS" id="PR00778">
    <property type="entry name" value="HTHARSR"/>
</dbReference>
<evidence type="ECO:0000313" key="6">
    <source>
        <dbReference type="EMBL" id="SIT06437.1"/>
    </source>
</evidence>
<dbReference type="InterPro" id="IPR011991">
    <property type="entry name" value="ArsR-like_HTH"/>
</dbReference>
<dbReference type="PROSITE" id="PS50987">
    <property type="entry name" value="HTH_ARSR_2"/>
    <property type="match status" value="1"/>
</dbReference>
<dbReference type="NCBIfam" id="NF033788">
    <property type="entry name" value="HTH_metalloreg"/>
    <property type="match status" value="1"/>
</dbReference>
<dbReference type="AlphaFoldDB" id="A0A1N7P7C2"/>
<keyword evidence="7" id="KW-1185">Reference proteome</keyword>
<reference evidence="7" key="1">
    <citation type="submission" date="2017-01" db="EMBL/GenBank/DDBJ databases">
        <authorList>
            <person name="Varghese N."/>
            <person name="Submissions S."/>
        </authorList>
    </citation>
    <scope>NUCLEOTIDE SEQUENCE [LARGE SCALE GENOMIC DNA]</scope>
    <source>
        <strain evidence="7">DSM 45196</strain>
    </source>
</reference>
<evidence type="ECO:0000256" key="1">
    <source>
        <dbReference type="ARBA" id="ARBA00023015"/>
    </source>
</evidence>
<feature type="region of interest" description="Disordered" evidence="4">
    <location>
        <begin position="104"/>
        <end position="147"/>
    </location>
</feature>
<dbReference type="Pfam" id="PF01022">
    <property type="entry name" value="HTH_5"/>
    <property type="match status" value="1"/>
</dbReference>
<dbReference type="Gene3D" id="1.10.10.10">
    <property type="entry name" value="Winged helix-like DNA-binding domain superfamily/Winged helix DNA-binding domain"/>
    <property type="match status" value="1"/>
</dbReference>
<proteinExistence type="predicted"/>
<dbReference type="CDD" id="cd00090">
    <property type="entry name" value="HTH_ARSR"/>
    <property type="match status" value="1"/>
</dbReference>
<evidence type="ECO:0000256" key="3">
    <source>
        <dbReference type="ARBA" id="ARBA00023163"/>
    </source>
</evidence>
<feature type="compositionally biased region" description="Basic and acidic residues" evidence="4">
    <location>
        <begin position="104"/>
        <end position="133"/>
    </location>
</feature>
<dbReference type="PANTHER" id="PTHR33154">
    <property type="entry name" value="TRANSCRIPTIONAL REGULATOR, ARSR FAMILY"/>
    <property type="match status" value="1"/>
</dbReference>
<dbReference type="GO" id="GO:0003700">
    <property type="term" value="F:DNA-binding transcription factor activity"/>
    <property type="evidence" value="ECO:0007669"/>
    <property type="project" value="InterPro"/>
</dbReference>
<dbReference type="OrthoDB" id="9799175at2"/>
<dbReference type="InterPro" id="IPR051081">
    <property type="entry name" value="HTH_MetalResp_TranReg"/>
</dbReference>
<dbReference type="InterPro" id="IPR036388">
    <property type="entry name" value="WH-like_DNA-bd_sf"/>
</dbReference>
<gene>
    <name evidence="6" type="ORF">SAMN05421790_111115</name>
</gene>
<feature type="compositionally biased region" description="Polar residues" evidence="4">
    <location>
        <begin position="137"/>
        <end position="147"/>
    </location>
</feature>
<evidence type="ECO:0000256" key="2">
    <source>
        <dbReference type="ARBA" id="ARBA00023125"/>
    </source>
</evidence>
<dbReference type="InterPro" id="IPR036390">
    <property type="entry name" value="WH_DNA-bd_sf"/>
</dbReference>
<dbReference type="Proteomes" id="UP000186795">
    <property type="component" value="Unassembled WGS sequence"/>
</dbReference>
<dbReference type="GO" id="GO:0003677">
    <property type="term" value="F:DNA binding"/>
    <property type="evidence" value="ECO:0007669"/>
    <property type="project" value="UniProtKB-KW"/>
</dbReference>
<organism evidence="6 7">
    <name type="scientific">Kroppenstedtia eburnea</name>
    <dbReference type="NCBI Taxonomy" id="714067"/>
    <lineage>
        <taxon>Bacteria</taxon>
        <taxon>Bacillati</taxon>
        <taxon>Bacillota</taxon>
        <taxon>Bacilli</taxon>
        <taxon>Bacillales</taxon>
        <taxon>Thermoactinomycetaceae</taxon>
        <taxon>Kroppenstedtia</taxon>
    </lineage>
</organism>
<keyword evidence="1" id="KW-0805">Transcription regulation</keyword>
<protein>
    <submittedName>
        <fullName evidence="6">Transcriptional regulator, ArsR family</fullName>
    </submittedName>
</protein>
<dbReference type="InterPro" id="IPR001845">
    <property type="entry name" value="HTH_ArsR_DNA-bd_dom"/>
</dbReference>
<accession>A0A1N7P7C2</accession>
<feature type="domain" description="HTH arsR-type" evidence="5">
    <location>
        <begin position="1"/>
        <end position="92"/>
    </location>
</feature>
<dbReference type="SMART" id="SM00418">
    <property type="entry name" value="HTH_ARSR"/>
    <property type="match status" value="1"/>
</dbReference>